<comment type="caution">
    <text evidence="2">The sequence shown here is derived from an EMBL/GenBank/DDBJ whole genome shotgun (WGS) entry which is preliminary data.</text>
</comment>
<dbReference type="EMBL" id="JAPQKH010000004">
    <property type="protein sequence ID" value="KAJ5101126.1"/>
    <property type="molecule type" value="Genomic_DNA"/>
</dbReference>
<accession>A0A9W9FJ33</accession>
<evidence type="ECO:0000259" key="1">
    <source>
        <dbReference type="Pfam" id="PF12697"/>
    </source>
</evidence>
<reference evidence="2" key="2">
    <citation type="journal article" date="2023" name="IMA Fungus">
        <title>Comparative genomic study of the Penicillium genus elucidates a diverse pangenome and 15 lateral gene transfer events.</title>
        <authorList>
            <person name="Petersen C."/>
            <person name="Sorensen T."/>
            <person name="Nielsen M.R."/>
            <person name="Sondergaard T.E."/>
            <person name="Sorensen J.L."/>
            <person name="Fitzpatrick D.A."/>
            <person name="Frisvad J.C."/>
            <person name="Nielsen K.L."/>
        </authorList>
    </citation>
    <scope>NUCLEOTIDE SEQUENCE</scope>
    <source>
        <strain evidence="2">IBT 30069</strain>
    </source>
</reference>
<dbReference type="Gene3D" id="3.40.50.1820">
    <property type="entry name" value="alpha/beta hydrolase"/>
    <property type="match status" value="1"/>
</dbReference>
<dbReference type="InterPro" id="IPR000073">
    <property type="entry name" value="AB_hydrolase_1"/>
</dbReference>
<evidence type="ECO:0000313" key="3">
    <source>
        <dbReference type="Proteomes" id="UP001149165"/>
    </source>
</evidence>
<protein>
    <recommendedName>
        <fullName evidence="1">AB hydrolase-1 domain-containing protein</fullName>
    </recommendedName>
</protein>
<name>A0A9W9FJ33_9EURO</name>
<dbReference type="Pfam" id="PF12697">
    <property type="entry name" value="Abhydrolase_6"/>
    <property type="match status" value="1"/>
</dbReference>
<dbReference type="Proteomes" id="UP001149165">
    <property type="component" value="Unassembled WGS sequence"/>
</dbReference>
<reference evidence="2" key="1">
    <citation type="submission" date="2022-11" db="EMBL/GenBank/DDBJ databases">
        <authorList>
            <person name="Petersen C."/>
        </authorList>
    </citation>
    <scope>NUCLEOTIDE SEQUENCE</scope>
    <source>
        <strain evidence="2">IBT 30069</strain>
    </source>
</reference>
<dbReference type="InterPro" id="IPR029058">
    <property type="entry name" value="AB_hydrolase_fold"/>
</dbReference>
<sequence length="311" mass="34319">MKTFSFELDDGRRVSGRVSLPPAAPGKGFCPLLVCLHGGSYDSEYFDATPEYSITQISDALGIPVVSIDRPGYGDSTQPALPQGESTTYAQVQGKYINEQILPRVWQEYGTQSGATAIVLLSHSIGAMMATISAACRTNTGNYPLAGLITSGIGAETNPVIAQQFKDIITPGQEFMKFDPAIKDMSMLQLPHKKLADPEITEFTAALNRPTPIGEFMDINYTWLSYWKEYSGVIDVPLLYGISEFDELWMSTSESMQQYRDAFPSCPRIESSIIPQAPHCIELSYQRRGWLAKCCGFALECATWYALAKQD</sequence>
<dbReference type="AlphaFoldDB" id="A0A9W9FJ33"/>
<organism evidence="2 3">
    <name type="scientific">Penicillium angulare</name>
    <dbReference type="NCBI Taxonomy" id="116970"/>
    <lineage>
        <taxon>Eukaryota</taxon>
        <taxon>Fungi</taxon>
        <taxon>Dikarya</taxon>
        <taxon>Ascomycota</taxon>
        <taxon>Pezizomycotina</taxon>
        <taxon>Eurotiomycetes</taxon>
        <taxon>Eurotiomycetidae</taxon>
        <taxon>Eurotiales</taxon>
        <taxon>Aspergillaceae</taxon>
        <taxon>Penicillium</taxon>
    </lineage>
</organism>
<feature type="domain" description="AB hydrolase-1" evidence="1">
    <location>
        <begin position="33"/>
        <end position="281"/>
    </location>
</feature>
<evidence type="ECO:0000313" key="2">
    <source>
        <dbReference type="EMBL" id="KAJ5101126.1"/>
    </source>
</evidence>
<dbReference type="GO" id="GO:0017000">
    <property type="term" value="P:antibiotic biosynthetic process"/>
    <property type="evidence" value="ECO:0007669"/>
    <property type="project" value="UniProtKB-ARBA"/>
</dbReference>
<proteinExistence type="predicted"/>
<keyword evidence="3" id="KW-1185">Reference proteome</keyword>
<dbReference type="SUPFAM" id="SSF53474">
    <property type="entry name" value="alpha/beta-Hydrolases"/>
    <property type="match status" value="1"/>
</dbReference>
<dbReference type="GO" id="GO:0072330">
    <property type="term" value="P:monocarboxylic acid biosynthetic process"/>
    <property type="evidence" value="ECO:0007669"/>
    <property type="project" value="UniProtKB-ARBA"/>
</dbReference>
<dbReference type="OrthoDB" id="5371334at2759"/>
<gene>
    <name evidence="2" type="ORF">N7456_007178</name>
</gene>